<feature type="region of interest" description="Disordered" evidence="5">
    <location>
        <begin position="392"/>
        <end position="433"/>
    </location>
</feature>
<feature type="region of interest" description="Disordered" evidence="5">
    <location>
        <begin position="142"/>
        <end position="212"/>
    </location>
</feature>
<dbReference type="CDD" id="cd07185">
    <property type="entry name" value="OmpA_C-like"/>
    <property type="match status" value="1"/>
</dbReference>
<evidence type="ECO:0000313" key="8">
    <source>
        <dbReference type="Proteomes" id="UP000074119"/>
    </source>
</evidence>
<dbReference type="PRINTS" id="PR01021">
    <property type="entry name" value="OMPADOMAIN"/>
</dbReference>
<dbReference type="InterPro" id="IPR006664">
    <property type="entry name" value="OMP_bac"/>
</dbReference>
<evidence type="ECO:0000256" key="4">
    <source>
        <dbReference type="PROSITE-ProRule" id="PRU00473"/>
    </source>
</evidence>
<evidence type="ECO:0000256" key="2">
    <source>
        <dbReference type="ARBA" id="ARBA00023136"/>
    </source>
</evidence>
<reference evidence="7 8" key="1">
    <citation type="submission" date="2015-12" db="EMBL/GenBank/DDBJ databases">
        <authorList>
            <person name="Shamseldin A."/>
            <person name="Moawad H."/>
            <person name="Abd El-Rahim W.M."/>
            <person name="Sadowsky M.J."/>
        </authorList>
    </citation>
    <scope>NUCLEOTIDE SEQUENCE [LARGE SCALE GENOMIC DNA]</scope>
    <source>
        <strain evidence="7 8">SM2</strain>
    </source>
</reference>
<feature type="compositionally biased region" description="Polar residues" evidence="5">
    <location>
        <begin position="171"/>
        <end position="189"/>
    </location>
</feature>
<dbReference type="InterPro" id="IPR006690">
    <property type="entry name" value="OMPA-like_CS"/>
</dbReference>
<evidence type="ECO:0000259" key="6">
    <source>
        <dbReference type="PROSITE" id="PS51123"/>
    </source>
</evidence>
<dbReference type="PANTHER" id="PTHR30329:SF21">
    <property type="entry name" value="LIPOPROTEIN YIAD-RELATED"/>
    <property type="match status" value="1"/>
</dbReference>
<protein>
    <recommendedName>
        <fullName evidence="6">OmpA-like domain-containing protein</fullName>
    </recommendedName>
</protein>
<feature type="domain" description="OmpA-like" evidence="6">
    <location>
        <begin position="1503"/>
        <end position="1618"/>
    </location>
</feature>
<dbReference type="SUPFAM" id="SSF103088">
    <property type="entry name" value="OmpA-like"/>
    <property type="match status" value="1"/>
</dbReference>
<feature type="region of interest" description="Disordered" evidence="5">
    <location>
        <begin position="1393"/>
        <end position="1440"/>
    </location>
</feature>
<dbReference type="Pfam" id="PF00691">
    <property type="entry name" value="OmpA"/>
    <property type="match status" value="1"/>
</dbReference>
<feature type="region of interest" description="Disordered" evidence="5">
    <location>
        <begin position="283"/>
        <end position="321"/>
    </location>
</feature>
<dbReference type="InterPro" id="IPR006665">
    <property type="entry name" value="OmpA-like"/>
</dbReference>
<sequence length="1618" mass="160889">MLLDRIFVDLLGFSHKQYVLNFFWEIVSMIQHRKHKLTAAILLTSQLSYAQSIIAIPNLSDGGSGNILSPVTAPIGQSLMPTINTLDITLDPLTNPIDAQIGVPLIDVASPVTTPVLKGLEPIVSPVDGILHDISGGSLSDALTNSDQNTDDGNGIANDLLGGGKNRDKTQSSATALRTGNPAEGNNGNDKPVGNAQGKKPKNKSPIESVSAPLGRSLTPLIDTVDESLDPITNVIDKQAAEPILSAAAPAIDPLLDALTPITHPVDGIVSDLSGGSLEDALTTQDYNDEDGQGPINDLLGNGRTQNSGREAGESSPLPIVTRPLGEALDTPITDLDKSLDPLTDQIDGQLIAPILDAVAPVTTPILSAIEPATDPVDGSLADITGGSVEDALTNTDDNTTDGDGLVNDLLGGGSSAPAPQPTPGDSSGSPLAAVTVPLGEALAPVIDAVDTGLDPVTDTVDSQVGVPLLDALAPVTEPVVDSAEPIITPVDAIVGELTGGSVSDALSNSDANTADGDGLVNDLLGGGSSAPAPQPAPGDSSGSPLAPVTVPLGEALAPVIDAVDTGLDPVTDTVDSQVGVPLLDALTPVTEPMVDGAEPIITPVDAIVGELTGGSVSDALTNSDANTADGDGLVNDLLGGGSSAPAPQPAPGDSSGSPLAPVTVPLGEALAPVIDAVDTGLDPVTDTVDSQVGVPLLDALTPVTEPMVDGAEPIITPVDAIVGELTGGSVSDALTNSDANTTDGDGLVNDLLGGSSAAPAPAPSDGSPLAPVTVPLGEALAPVIDAVDTGLDPVTDTVDSQVGVPLLDALAPVTEPVVDGAEPIITPVDAIVNELTGGSVSDALTNSDANTADGDGLVNDLLGGGSAAPAPAPSDGSPLAPITVPLGEALAPVIDAVDTGLDPVTDVVDSQVGVPLLDALAPVTEPVVDGAEPIITPVDAIVNELTGGSVSDALTNSDANTADGDGLVNDLLGGGSAAPAPAPSDGSPLAPVTVPLGEALAPVIDALDTGLDPVTDTVDSEVGVPLLDALAPVTEPVIAGAEPIITPVDAVFGELTGGSVSDALTNSDANTADGDGLVNDLLGGGSAAPAPAPSDGSPLAPVTVPLGEALAPVIDALDTGLDPVTDTVDSEVGVPLLDALAPVTEPVIAGAEPIITPVDAVFGELTGGSVSDALTNSDANTADGDGLVNDLLGGGSAAPAPAPSDGSPLAPVTVPLGEALAPVIDALDTGLDPVTDTVDSEVGVPLLDALAPVTEPVIAGAEPIITPVDAVFGELTGGSVSDALTNSDANTADGDGLVNDLLGGGSAAPAPASSDGSPLAPVTVPLGEALAPVIDALDAGLDPVTDTVDSEVGVPLLDALAPVTEPVITGAEPIITPVDAIVRELTGGSVSDALTNSDANTDDGDGVVNDLLGNRNANSGSSNPNPNDSDNDGIDDGASGEFTVVARQDQAGLTQSALDLAIATAATSEQCVDQDADGVCDQKDRCENTPKTSLVLEDGCDLGNIEPARLKGVNFSFDDDSLSPKAKATLDEAISLLQRSGYKTIEINGHTDHFGKQDYNLRLSQRRASNVKDYLIEHGIDANRIKIVGRGDQSLIAKIEDKDQAELNRRVDFTIIK</sequence>
<gene>
    <name evidence="7" type="ORF">AZF00_11920</name>
</gene>
<dbReference type="PROSITE" id="PS51123">
    <property type="entry name" value="OMPA_2"/>
    <property type="match status" value="1"/>
</dbReference>
<evidence type="ECO:0000313" key="7">
    <source>
        <dbReference type="EMBL" id="AMO68961.1"/>
    </source>
</evidence>
<feature type="region of interest" description="Disordered" evidence="5">
    <location>
        <begin position="507"/>
        <end position="550"/>
    </location>
</feature>
<evidence type="ECO:0000256" key="1">
    <source>
        <dbReference type="ARBA" id="ARBA00004442"/>
    </source>
</evidence>
<dbReference type="KEGG" id="zal:AZF00_11920"/>
<feature type="compositionally biased region" description="Low complexity" evidence="5">
    <location>
        <begin position="394"/>
        <end position="410"/>
    </location>
</feature>
<comment type="subcellular location">
    <subcellularLocation>
        <location evidence="1">Cell outer membrane</location>
    </subcellularLocation>
</comment>
<dbReference type="PANTHER" id="PTHR30329">
    <property type="entry name" value="STATOR ELEMENT OF FLAGELLAR MOTOR COMPLEX"/>
    <property type="match status" value="1"/>
</dbReference>
<evidence type="ECO:0000256" key="5">
    <source>
        <dbReference type="SAM" id="MobiDB-lite"/>
    </source>
</evidence>
<dbReference type="Proteomes" id="UP000074119">
    <property type="component" value="Chromosome"/>
</dbReference>
<feature type="region of interest" description="Disordered" evidence="5">
    <location>
        <begin position="623"/>
        <end position="663"/>
    </location>
</feature>
<dbReference type="GO" id="GO:0009279">
    <property type="term" value="C:cell outer membrane"/>
    <property type="evidence" value="ECO:0007669"/>
    <property type="project" value="UniProtKB-SubCell"/>
</dbReference>
<dbReference type="InterPro" id="IPR050330">
    <property type="entry name" value="Bact_OuterMem_StrucFunc"/>
</dbReference>
<dbReference type="EMBL" id="CP014544">
    <property type="protein sequence ID" value="AMO68961.1"/>
    <property type="molecule type" value="Genomic_DNA"/>
</dbReference>
<dbReference type="InterPro" id="IPR036737">
    <property type="entry name" value="OmpA-like_sf"/>
</dbReference>
<keyword evidence="3" id="KW-0998">Cell outer membrane</keyword>
<dbReference type="PROSITE" id="PS01068">
    <property type="entry name" value="OMPA_1"/>
    <property type="match status" value="1"/>
</dbReference>
<name>A0A127M6Z2_9GAMM</name>
<feature type="compositionally biased region" description="Low complexity" evidence="5">
    <location>
        <begin position="1407"/>
        <end position="1429"/>
    </location>
</feature>
<accession>A0A127M6Z2</accession>
<dbReference type="STRING" id="1470434.AZF00_11920"/>
<keyword evidence="2 4" id="KW-0472">Membrane</keyword>
<feature type="compositionally biased region" description="Polar residues" evidence="5">
    <location>
        <begin position="142"/>
        <end position="152"/>
    </location>
</feature>
<proteinExistence type="predicted"/>
<dbReference type="Gene3D" id="3.30.1330.60">
    <property type="entry name" value="OmpA-like domain"/>
    <property type="match status" value="1"/>
</dbReference>
<organism evidence="7 8">
    <name type="scientific">Zhongshania aliphaticivorans</name>
    <dbReference type="NCBI Taxonomy" id="1470434"/>
    <lineage>
        <taxon>Bacteria</taxon>
        <taxon>Pseudomonadati</taxon>
        <taxon>Pseudomonadota</taxon>
        <taxon>Gammaproteobacteria</taxon>
        <taxon>Cellvibrionales</taxon>
        <taxon>Spongiibacteraceae</taxon>
        <taxon>Zhongshania</taxon>
    </lineage>
</organism>
<evidence type="ECO:0000256" key="3">
    <source>
        <dbReference type="ARBA" id="ARBA00023237"/>
    </source>
</evidence>